<dbReference type="EC" id="3.4.21.105" evidence="1"/>
<sequence>VVRQGPFNVASGVSCCADLELHLYLPGPSLL</sequence>
<proteinExistence type="predicted"/>
<evidence type="ECO:0000313" key="1">
    <source>
        <dbReference type="EMBL" id="KFG65581.1"/>
    </source>
</evidence>
<dbReference type="GO" id="GO:0006508">
    <property type="term" value="P:proteolysis"/>
    <property type="evidence" value="ECO:0007669"/>
    <property type="project" value="UniProtKB-KW"/>
</dbReference>
<protein>
    <submittedName>
        <fullName evidence="1">Rhomboid protease ROM2</fullName>
        <ecNumber evidence="1">3.4.21.105</ecNumber>
    </submittedName>
</protein>
<feature type="non-terminal residue" evidence="1">
    <location>
        <position position="31"/>
    </location>
</feature>
<evidence type="ECO:0000313" key="2">
    <source>
        <dbReference type="Proteomes" id="UP000028834"/>
    </source>
</evidence>
<keyword evidence="1" id="KW-0378">Hydrolase</keyword>
<dbReference type="VEuPathDB" id="ToxoDB:TGRUB_263290B"/>
<gene>
    <name evidence="1" type="ORF">TGRUB_263290B</name>
</gene>
<dbReference type="EMBL" id="AFYV02000264">
    <property type="protein sequence ID" value="KFG65581.1"/>
    <property type="molecule type" value="Genomic_DNA"/>
</dbReference>
<dbReference type="GO" id="GO:0008233">
    <property type="term" value="F:peptidase activity"/>
    <property type="evidence" value="ECO:0007669"/>
    <property type="project" value="UniProtKB-KW"/>
</dbReference>
<dbReference type="AlphaFoldDB" id="A0A086M9L3"/>
<dbReference type="Proteomes" id="UP000028834">
    <property type="component" value="Unassembled WGS sequence"/>
</dbReference>
<feature type="non-terminal residue" evidence="1">
    <location>
        <position position="1"/>
    </location>
</feature>
<name>A0A086M9L3_TOXGO</name>
<keyword evidence="1" id="KW-0645">Protease</keyword>
<reference evidence="1 2" key="1">
    <citation type="submission" date="2014-05" db="EMBL/GenBank/DDBJ databases">
        <authorList>
            <person name="Sibley D."/>
            <person name="Venepally P."/>
            <person name="Karamycheva S."/>
            <person name="Hadjithomas M."/>
            <person name="Khan A."/>
            <person name="Brunk B."/>
            <person name="Roos D."/>
            <person name="Caler E."/>
            <person name="Lorenzi H."/>
        </authorList>
    </citation>
    <scope>NUCLEOTIDE SEQUENCE [LARGE SCALE GENOMIC DNA]</scope>
    <source>
        <strain evidence="1 2">RUB</strain>
    </source>
</reference>
<accession>A0A086M9L3</accession>
<comment type="caution">
    <text evidence="1">The sequence shown here is derived from an EMBL/GenBank/DDBJ whole genome shotgun (WGS) entry which is preliminary data.</text>
</comment>
<organism evidence="1 2">
    <name type="scientific">Toxoplasma gondii RUB</name>
    <dbReference type="NCBI Taxonomy" id="935652"/>
    <lineage>
        <taxon>Eukaryota</taxon>
        <taxon>Sar</taxon>
        <taxon>Alveolata</taxon>
        <taxon>Apicomplexa</taxon>
        <taxon>Conoidasida</taxon>
        <taxon>Coccidia</taxon>
        <taxon>Eucoccidiorida</taxon>
        <taxon>Eimeriorina</taxon>
        <taxon>Sarcocystidae</taxon>
        <taxon>Toxoplasma</taxon>
    </lineage>
</organism>